<dbReference type="OrthoDB" id="407198at2759"/>
<dbReference type="CDD" id="cd09280">
    <property type="entry name" value="RNase_HI_eukaryote_like"/>
    <property type="match status" value="1"/>
</dbReference>
<protein>
    <recommendedName>
        <fullName evidence="6">Ribonuclease H</fullName>
        <ecNumber evidence="5">3.1.26.4</ecNumber>
    </recommendedName>
</protein>
<evidence type="ECO:0000256" key="4">
    <source>
        <dbReference type="ARBA" id="ARBA00005300"/>
    </source>
</evidence>
<dbReference type="InterPro" id="IPR050092">
    <property type="entry name" value="RNase_H"/>
</dbReference>
<dbReference type="Pfam" id="PF00075">
    <property type="entry name" value="RNase_H"/>
    <property type="match status" value="1"/>
</dbReference>
<dbReference type="SUPFAM" id="SSF55658">
    <property type="entry name" value="L9 N-domain-like"/>
    <property type="match status" value="1"/>
</dbReference>
<evidence type="ECO:0000256" key="10">
    <source>
        <dbReference type="ARBA" id="ARBA00022801"/>
    </source>
</evidence>
<evidence type="ECO:0000256" key="11">
    <source>
        <dbReference type="ARBA" id="ARBA00022842"/>
    </source>
</evidence>
<accession>A0A7R9QXR8</accession>
<keyword evidence="7" id="KW-0540">Nuclease</keyword>
<dbReference type="PROSITE" id="PS50879">
    <property type="entry name" value="RNASE_H_1"/>
    <property type="match status" value="1"/>
</dbReference>
<dbReference type="PANTHER" id="PTHR10642">
    <property type="entry name" value="RIBONUCLEASE H1"/>
    <property type="match status" value="1"/>
</dbReference>
<evidence type="ECO:0000256" key="6">
    <source>
        <dbReference type="ARBA" id="ARBA00017721"/>
    </source>
</evidence>
<dbReference type="InterPro" id="IPR017067">
    <property type="entry name" value="RNase_H1_euk"/>
</dbReference>
<evidence type="ECO:0000256" key="1">
    <source>
        <dbReference type="ARBA" id="ARBA00000077"/>
    </source>
</evidence>
<dbReference type="EMBL" id="OC942628">
    <property type="protein sequence ID" value="CAD7662435.1"/>
    <property type="molecule type" value="Genomic_DNA"/>
</dbReference>
<dbReference type="SUPFAM" id="SSF53098">
    <property type="entry name" value="Ribonuclease H-like"/>
    <property type="match status" value="1"/>
</dbReference>
<comment type="catalytic activity">
    <reaction evidence="1">
        <text>Endonucleolytic cleavage to 5'-phosphomonoester.</text>
        <dbReference type="EC" id="3.1.26.4"/>
    </reaction>
</comment>
<name>A0A7R9QXR8_9ACAR</name>
<dbReference type="GO" id="GO:0043137">
    <property type="term" value="P:DNA replication, removal of RNA primer"/>
    <property type="evidence" value="ECO:0007669"/>
    <property type="project" value="TreeGrafter"/>
</dbReference>
<evidence type="ECO:0000313" key="14">
    <source>
        <dbReference type="Proteomes" id="UP000728032"/>
    </source>
</evidence>
<dbReference type="PANTHER" id="PTHR10642:SF26">
    <property type="entry name" value="RIBONUCLEASE H1"/>
    <property type="match status" value="1"/>
</dbReference>
<dbReference type="AlphaFoldDB" id="A0A7R9QXR8"/>
<keyword evidence="14" id="KW-1185">Reference proteome</keyword>
<dbReference type="EMBL" id="CAJPVJ010027803">
    <property type="protein sequence ID" value="CAG2179571.1"/>
    <property type="molecule type" value="Genomic_DNA"/>
</dbReference>
<proteinExistence type="inferred from homology"/>
<reference evidence="13" key="1">
    <citation type="submission" date="2020-11" db="EMBL/GenBank/DDBJ databases">
        <authorList>
            <person name="Tran Van P."/>
        </authorList>
    </citation>
    <scope>NUCLEOTIDE SEQUENCE</scope>
</reference>
<comment type="cofactor">
    <cofactor evidence="2">
        <name>Mg(2+)</name>
        <dbReference type="ChEBI" id="CHEBI:18420"/>
    </cofactor>
</comment>
<feature type="domain" description="RNase H type-1" evidence="12">
    <location>
        <begin position="116"/>
        <end position="262"/>
    </location>
</feature>
<evidence type="ECO:0000259" key="12">
    <source>
        <dbReference type="PROSITE" id="PS50879"/>
    </source>
</evidence>
<dbReference type="GO" id="GO:0003676">
    <property type="term" value="F:nucleic acid binding"/>
    <property type="evidence" value="ECO:0007669"/>
    <property type="project" value="InterPro"/>
</dbReference>
<sequence length="290" mass="31640">TELVPKTSLTPILSPHMPSKYYAVRRGRAPGVYNSWDECKSQVDGYSGAQFKSFRTAAEAKEFVDTPVVSTGRGCPYGSSRRPNPLSKNRSDYRTINGINTAGSVGSIASDNSADSKDRFVIYTDGACTKNGRRGARGGIGAHFPARPDRDISEPLEGRQTNNRAEIWAAVRALEAAKAMGELRVDIKTDSKFMMQAVNEWSPKWRRNGWKTSTGADVINKEDFLELERVSQGMDVQWTKVRAHSGVAGNERADQLAVMGSKGVVTPQVTLPTVPIGLPTLPKVPVITIE</sequence>
<gene>
    <name evidence="13" type="ORF">ONB1V03_LOCUS18995</name>
</gene>
<keyword evidence="9" id="KW-0255">Endonuclease</keyword>
<dbReference type="GO" id="GO:0004523">
    <property type="term" value="F:RNA-DNA hybrid ribonuclease activity"/>
    <property type="evidence" value="ECO:0007669"/>
    <property type="project" value="UniProtKB-EC"/>
</dbReference>
<dbReference type="GO" id="GO:0000287">
    <property type="term" value="F:magnesium ion binding"/>
    <property type="evidence" value="ECO:0007669"/>
    <property type="project" value="InterPro"/>
</dbReference>
<evidence type="ECO:0000256" key="7">
    <source>
        <dbReference type="ARBA" id="ARBA00022722"/>
    </source>
</evidence>
<dbReference type="InterPro" id="IPR009027">
    <property type="entry name" value="Ribosomal_bL9/RNase_H1_N"/>
</dbReference>
<evidence type="ECO:0000256" key="5">
    <source>
        <dbReference type="ARBA" id="ARBA00012180"/>
    </source>
</evidence>
<dbReference type="Pfam" id="PF01693">
    <property type="entry name" value="Cauli_VI"/>
    <property type="match status" value="1"/>
</dbReference>
<dbReference type="Proteomes" id="UP000728032">
    <property type="component" value="Unassembled WGS sequence"/>
</dbReference>
<keyword evidence="10" id="KW-0378">Hydrolase</keyword>
<dbReference type="Gene3D" id="3.30.420.10">
    <property type="entry name" value="Ribonuclease H-like superfamily/Ribonuclease H"/>
    <property type="match status" value="1"/>
</dbReference>
<keyword evidence="8" id="KW-0479">Metal-binding</keyword>
<dbReference type="FunFam" id="3.40.970.10:FF:000002">
    <property type="entry name" value="Ribonuclease H"/>
    <property type="match status" value="1"/>
</dbReference>
<dbReference type="InterPro" id="IPR037056">
    <property type="entry name" value="RNase_H1_N_sf"/>
</dbReference>
<evidence type="ECO:0000256" key="3">
    <source>
        <dbReference type="ARBA" id="ARBA00004065"/>
    </source>
</evidence>
<organism evidence="13">
    <name type="scientific">Oppiella nova</name>
    <dbReference type="NCBI Taxonomy" id="334625"/>
    <lineage>
        <taxon>Eukaryota</taxon>
        <taxon>Metazoa</taxon>
        <taxon>Ecdysozoa</taxon>
        <taxon>Arthropoda</taxon>
        <taxon>Chelicerata</taxon>
        <taxon>Arachnida</taxon>
        <taxon>Acari</taxon>
        <taxon>Acariformes</taxon>
        <taxon>Sarcoptiformes</taxon>
        <taxon>Oribatida</taxon>
        <taxon>Brachypylina</taxon>
        <taxon>Oppioidea</taxon>
        <taxon>Oppiidae</taxon>
        <taxon>Oppiella</taxon>
    </lineage>
</organism>
<feature type="non-terminal residue" evidence="13">
    <location>
        <position position="1"/>
    </location>
</feature>
<dbReference type="InterPro" id="IPR011320">
    <property type="entry name" value="RNase_H1_N"/>
</dbReference>
<dbReference type="InterPro" id="IPR036397">
    <property type="entry name" value="RNaseH_sf"/>
</dbReference>
<dbReference type="InterPro" id="IPR012337">
    <property type="entry name" value="RNaseH-like_sf"/>
</dbReference>
<dbReference type="Gene3D" id="3.40.970.10">
    <property type="entry name" value="Ribonuclease H1, N-terminal domain"/>
    <property type="match status" value="1"/>
</dbReference>
<comment type="similarity">
    <text evidence="4">Belongs to the RNase H family.</text>
</comment>
<comment type="function">
    <text evidence="3">Endonuclease that specifically degrades the RNA of RNA-DNA hybrids.</text>
</comment>
<evidence type="ECO:0000256" key="2">
    <source>
        <dbReference type="ARBA" id="ARBA00001946"/>
    </source>
</evidence>
<keyword evidence="11" id="KW-0460">Magnesium</keyword>
<evidence type="ECO:0000256" key="9">
    <source>
        <dbReference type="ARBA" id="ARBA00022759"/>
    </source>
</evidence>
<evidence type="ECO:0000313" key="13">
    <source>
        <dbReference type="EMBL" id="CAD7662435.1"/>
    </source>
</evidence>
<dbReference type="EC" id="3.1.26.4" evidence="5"/>
<dbReference type="PIRSF" id="PIRSF036852">
    <property type="entry name" value="Ribonuclease_H1_euk"/>
    <property type="match status" value="1"/>
</dbReference>
<dbReference type="InterPro" id="IPR002156">
    <property type="entry name" value="RNaseH_domain"/>
</dbReference>
<evidence type="ECO:0000256" key="8">
    <source>
        <dbReference type="ARBA" id="ARBA00022723"/>
    </source>
</evidence>